<gene>
    <name evidence="1" type="ORF">ADL28_08810</name>
</gene>
<organism evidence="1 2">
    <name type="scientific">Streptomyces violaceusniger</name>
    <dbReference type="NCBI Taxonomy" id="68280"/>
    <lineage>
        <taxon>Bacteria</taxon>
        <taxon>Bacillati</taxon>
        <taxon>Actinomycetota</taxon>
        <taxon>Actinomycetes</taxon>
        <taxon>Kitasatosporales</taxon>
        <taxon>Streptomycetaceae</taxon>
        <taxon>Streptomyces</taxon>
        <taxon>Streptomyces violaceusniger group</taxon>
    </lineage>
</organism>
<sequence length="169" mass="18195">MEAPHVAGSLIVLVGPPGAGKSTYARRHFPTGRLCLDDYRQMATDDAADQSATPTAAQIQNLLLEARLARGLTTVVDSTNVLPHVRAGLLARARYYQRPAVAVLFQLPLAICQARNTARARQVPQDVVRELHQMNPTAEQLTAEGFTSVRTIGPCAPAAHFPNHSKGVP</sequence>
<name>A0A0X3X700_STRVO</name>
<evidence type="ECO:0008006" key="3">
    <source>
        <dbReference type="Google" id="ProtNLM"/>
    </source>
</evidence>
<evidence type="ECO:0000313" key="1">
    <source>
        <dbReference type="EMBL" id="KUL64775.1"/>
    </source>
</evidence>
<proteinExistence type="predicted"/>
<dbReference type="Pfam" id="PF13671">
    <property type="entry name" value="AAA_33"/>
    <property type="match status" value="1"/>
</dbReference>
<protein>
    <recommendedName>
        <fullName evidence="3">ATP/GTP-binding protein</fullName>
    </recommendedName>
</protein>
<dbReference type="SUPFAM" id="SSF52540">
    <property type="entry name" value="P-loop containing nucleoside triphosphate hydrolases"/>
    <property type="match status" value="1"/>
</dbReference>
<dbReference type="Gene3D" id="3.40.50.300">
    <property type="entry name" value="P-loop containing nucleotide triphosphate hydrolases"/>
    <property type="match status" value="1"/>
</dbReference>
<reference evidence="2" key="1">
    <citation type="submission" date="2015-10" db="EMBL/GenBank/DDBJ databases">
        <authorList>
            <person name="Ju K.-S."/>
            <person name="Doroghazi J.R."/>
            <person name="Metcalf W.W."/>
        </authorList>
    </citation>
    <scope>NUCLEOTIDE SEQUENCE [LARGE SCALE GENOMIC DNA]</scope>
    <source>
        <strain evidence="2">NRRL F-8817</strain>
    </source>
</reference>
<dbReference type="RefSeq" id="WP_059143160.1">
    <property type="nucleotide sequence ID" value="NZ_LLZJ01000084.1"/>
</dbReference>
<evidence type="ECO:0000313" key="2">
    <source>
        <dbReference type="Proteomes" id="UP000053413"/>
    </source>
</evidence>
<dbReference type="PIRSF" id="PIRSF037081">
    <property type="entry name" value="P-loop_All4644_prd"/>
    <property type="match status" value="1"/>
</dbReference>
<dbReference type="AlphaFoldDB" id="A0A0X3X700"/>
<comment type="caution">
    <text evidence="1">The sequence shown here is derived from an EMBL/GenBank/DDBJ whole genome shotgun (WGS) entry which is preliminary data.</text>
</comment>
<dbReference type="Proteomes" id="UP000053413">
    <property type="component" value="Unassembled WGS sequence"/>
</dbReference>
<dbReference type="InterPro" id="IPR017101">
    <property type="entry name" value="P-loop_ATP/GTP-bd_All4644_prd"/>
</dbReference>
<dbReference type="EMBL" id="LLZJ01000084">
    <property type="protein sequence ID" value="KUL64775.1"/>
    <property type="molecule type" value="Genomic_DNA"/>
</dbReference>
<dbReference type="InterPro" id="IPR027417">
    <property type="entry name" value="P-loop_NTPase"/>
</dbReference>
<accession>A0A0X3X700</accession>
<dbReference type="OrthoDB" id="3402408at2"/>